<keyword evidence="1" id="KW-0175">Coiled coil</keyword>
<keyword evidence="3" id="KW-1185">Reference proteome</keyword>
<dbReference type="Proteomes" id="UP001151760">
    <property type="component" value="Unassembled WGS sequence"/>
</dbReference>
<proteinExistence type="predicted"/>
<name>A0ABQ5EY96_9ASTR</name>
<evidence type="ECO:0000313" key="2">
    <source>
        <dbReference type="EMBL" id="GJT55892.1"/>
    </source>
</evidence>
<organism evidence="2 3">
    <name type="scientific">Tanacetum coccineum</name>
    <dbReference type="NCBI Taxonomy" id="301880"/>
    <lineage>
        <taxon>Eukaryota</taxon>
        <taxon>Viridiplantae</taxon>
        <taxon>Streptophyta</taxon>
        <taxon>Embryophyta</taxon>
        <taxon>Tracheophyta</taxon>
        <taxon>Spermatophyta</taxon>
        <taxon>Magnoliopsida</taxon>
        <taxon>eudicotyledons</taxon>
        <taxon>Gunneridae</taxon>
        <taxon>Pentapetalae</taxon>
        <taxon>asterids</taxon>
        <taxon>campanulids</taxon>
        <taxon>Asterales</taxon>
        <taxon>Asteraceae</taxon>
        <taxon>Asteroideae</taxon>
        <taxon>Anthemideae</taxon>
        <taxon>Anthemidinae</taxon>
        <taxon>Tanacetum</taxon>
    </lineage>
</organism>
<feature type="coiled-coil region" evidence="1">
    <location>
        <begin position="5"/>
        <end position="32"/>
    </location>
</feature>
<accession>A0ABQ5EY96</accession>
<dbReference type="EMBL" id="BQNB010016797">
    <property type="protein sequence ID" value="GJT55892.1"/>
    <property type="molecule type" value="Genomic_DNA"/>
</dbReference>
<sequence length="150" mass="16848">MKPILNKLNWKNEDLTIKVEKLRVKLKEIQALAEKSPYDKDIKAKSIKALEEYNVASLKEGEAGIESTLSVLKMLLVSNDSFSNTLSPEEATDMIREVTDKEIKNALFDIGDNKAPGPDSYSSIFFKKAWGIIGKDVCDAVKEFFLLGKY</sequence>
<reference evidence="2" key="2">
    <citation type="submission" date="2022-01" db="EMBL/GenBank/DDBJ databases">
        <authorList>
            <person name="Yamashiro T."/>
            <person name="Shiraishi A."/>
            <person name="Satake H."/>
            <person name="Nakayama K."/>
        </authorList>
    </citation>
    <scope>NUCLEOTIDE SEQUENCE</scope>
</reference>
<reference evidence="2" key="1">
    <citation type="journal article" date="2022" name="Int. J. Mol. Sci.">
        <title>Draft Genome of Tanacetum Coccineum: Genomic Comparison of Closely Related Tanacetum-Family Plants.</title>
        <authorList>
            <person name="Yamashiro T."/>
            <person name="Shiraishi A."/>
            <person name="Nakayama K."/>
            <person name="Satake H."/>
        </authorList>
    </citation>
    <scope>NUCLEOTIDE SEQUENCE</scope>
</reference>
<protein>
    <submittedName>
        <fullName evidence="2">Uncharacterized protein</fullName>
    </submittedName>
</protein>
<evidence type="ECO:0000256" key="1">
    <source>
        <dbReference type="SAM" id="Coils"/>
    </source>
</evidence>
<gene>
    <name evidence="2" type="ORF">Tco_0990946</name>
</gene>
<comment type="caution">
    <text evidence="2">The sequence shown here is derived from an EMBL/GenBank/DDBJ whole genome shotgun (WGS) entry which is preliminary data.</text>
</comment>
<evidence type="ECO:0000313" key="3">
    <source>
        <dbReference type="Proteomes" id="UP001151760"/>
    </source>
</evidence>